<organism evidence="2 3">
    <name type="scientific">Myotis brandtii</name>
    <name type="common">Brandt's bat</name>
    <dbReference type="NCBI Taxonomy" id="109478"/>
    <lineage>
        <taxon>Eukaryota</taxon>
        <taxon>Metazoa</taxon>
        <taxon>Chordata</taxon>
        <taxon>Craniata</taxon>
        <taxon>Vertebrata</taxon>
        <taxon>Euteleostomi</taxon>
        <taxon>Mammalia</taxon>
        <taxon>Eutheria</taxon>
        <taxon>Laurasiatheria</taxon>
        <taxon>Chiroptera</taxon>
        <taxon>Yangochiroptera</taxon>
        <taxon>Vespertilionidae</taxon>
        <taxon>Myotis</taxon>
    </lineage>
</organism>
<dbReference type="Proteomes" id="UP000052978">
    <property type="component" value="Unassembled WGS sequence"/>
</dbReference>
<feature type="compositionally biased region" description="Low complexity" evidence="1">
    <location>
        <begin position="130"/>
        <end position="139"/>
    </location>
</feature>
<evidence type="ECO:0000313" key="3">
    <source>
        <dbReference type="Proteomes" id="UP000052978"/>
    </source>
</evidence>
<protein>
    <submittedName>
        <fullName evidence="2">Uncharacterized protein</fullName>
    </submittedName>
</protein>
<evidence type="ECO:0000313" key="2">
    <source>
        <dbReference type="EMBL" id="EPQ05474.1"/>
    </source>
</evidence>
<gene>
    <name evidence="2" type="ORF">D623_10035395</name>
</gene>
<proteinExistence type="predicted"/>
<sequence>MLLKSEYGKKSPVPSKSRQILNYIIKSNNHAIVLSARRVKHGAKDLPSHNRCNGFIPIFQAWTQRLGEGRSPRWVRRLESDGRDDRRVKARGHACPQLGAGPQPELRADGSGRTCGDSDKILGARRRPPRGLGLPGPNLQWQQESPHRTRRRGALESGDRWVSRGLPGRRGRKQRAPLNPPTPKTHRLTATPEELERNSPASTPHPKSRWPGRQSG</sequence>
<keyword evidence="3" id="KW-1185">Reference proteome</keyword>
<feature type="region of interest" description="Disordered" evidence="1">
    <location>
        <begin position="82"/>
        <end position="216"/>
    </location>
</feature>
<name>S7MMJ1_MYOBR</name>
<feature type="compositionally biased region" description="Basic and acidic residues" evidence="1">
    <location>
        <begin position="153"/>
        <end position="162"/>
    </location>
</feature>
<dbReference type="AlphaFoldDB" id="S7MMJ1"/>
<dbReference type="EMBL" id="KE161800">
    <property type="protein sequence ID" value="EPQ05474.1"/>
    <property type="molecule type" value="Genomic_DNA"/>
</dbReference>
<accession>S7MMJ1</accession>
<reference evidence="2 3" key="1">
    <citation type="journal article" date="2013" name="Nat. Commun.">
        <title>Genome analysis reveals insights into physiology and longevity of the Brandt's bat Myotis brandtii.</title>
        <authorList>
            <person name="Seim I."/>
            <person name="Fang X."/>
            <person name="Xiong Z."/>
            <person name="Lobanov A.V."/>
            <person name="Huang Z."/>
            <person name="Ma S."/>
            <person name="Feng Y."/>
            <person name="Turanov A.A."/>
            <person name="Zhu Y."/>
            <person name="Lenz T.L."/>
            <person name="Gerashchenko M.V."/>
            <person name="Fan D."/>
            <person name="Hee Yim S."/>
            <person name="Yao X."/>
            <person name="Jordan D."/>
            <person name="Xiong Y."/>
            <person name="Ma Y."/>
            <person name="Lyapunov A.N."/>
            <person name="Chen G."/>
            <person name="Kulakova O.I."/>
            <person name="Sun Y."/>
            <person name="Lee S.G."/>
            <person name="Bronson R.T."/>
            <person name="Moskalev A.A."/>
            <person name="Sunyaev S.R."/>
            <person name="Zhang G."/>
            <person name="Krogh A."/>
            <person name="Wang J."/>
            <person name="Gladyshev V.N."/>
        </authorList>
    </citation>
    <scope>NUCLEOTIDE SEQUENCE [LARGE SCALE GENOMIC DNA]</scope>
</reference>
<feature type="compositionally biased region" description="Basic and acidic residues" evidence="1">
    <location>
        <begin position="106"/>
        <end position="122"/>
    </location>
</feature>
<evidence type="ECO:0000256" key="1">
    <source>
        <dbReference type="SAM" id="MobiDB-lite"/>
    </source>
</evidence>